<evidence type="ECO:0000256" key="2">
    <source>
        <dbReference type="ARBA" id="ARBA00022448"/>
    </source>
</evidence>
<name>A0A094QRF7_9ZZZZ</name>
<dbReference type="PANTHER" id="PTHR43005:SF1">
    <property type="entry name" value="SPERMIDINE_PUTRESCINE TRANSPORT SYSTEM PERMEASE PROTEIN"/>
    <property type="match status" value="1"/>
</dbReference>
<dbReference type="GO" id="GO:0005886">
    <property type="term" value="C:plasma membrane"/>
    <property type="evidence" value="ECO:0007669"/>
    <property type="project" value="UniProtKB-SubCell"/>
</dbReference>
<keyword evidence="4 7" id="KW-0812">Transmembrane</keyword>
<dbReference type="CDD" id="cd06261">
    <property type="entry name" value="TM_PBP2"/>
    <property type="match status" value="1"/>
</dbReference>
<evidence type="ECO:0000256" key="3">
    <source>
        <dbReference type="ARBA" id="ARBA00022475"/>
    </source>
</evidence>
<accession>A0A094QRF7</accession>
<organism evidence="9">
    <name type="scientific">freshwater metagenome</name>
    <dbReference type="NCBI Taxonomy" id="449393"/>
    <lineage>
        <taxon>unclassified sequences</taxon>
        <taxon>metagenomes</taxon>
        <taxon>ecological metagenomes</taxon>
    </lineage>
</organism>
<feature type="domain" description="ABC transmembrane type-1" evidence="8">
    <location>
        <begin position="94"/>
        <end position="308"/>
    </location>
</feature>
<feature type="transmembrane region" description="Helical" evidence="7">
    <location>
        <begin position="131"/>
        <end position="151"/>
    </location>
</feature>
<evidence type="ECO:0000256" key="6">
    <source>
        <dbReference type="ARBA" id="ARBA00023136"/>
    </source>
</evidence>
<feature type="transmembrane region" description="Helical" evidence="7">
    <location>
        <begin position="33"/>
        <end position="55"/>
    </location>
</feature>
<dbReference type="SUPFAM" id="SSF161098">
    <property type="entry name" value="MetI-like"/>
    <property type="match status" value="1"/>
</dbReference>
<dbReference type="PROSITE" id="PS50928">
    <property type="entry name" value="ABC_TM1"/>
    <property type="match status" value="1"/>
</dbReference>
<gene>
    <name evidence="9" type="ORF">GM51_10805</name>
</gene>
<evidence type="ECO:0000256" key="4">
    <source>
        <dbReference type="ARBA" id="ARBA00022692"/>
    </source>
</evidence>
<dbReference type="Gene3D" id="1.10.3720.10">
    <property type="entry name" value="MetI-like"/>
    <property type="match status" value="1"/>
</dbReference>
<sequence length="320" mass="36122">MNNNQPNKGVIHLMTATMHQPSRKRPASTTRMLKALAFLTPAALMILVFVFYPVIRTVQLGFQNFNLFDQLNVGYNGLANFRSVVEDPNFSRIMKNTFLWVFVSVFFQFTIGFGLALLMKTKFKFIGIYQGLIFIPWALSGFLMGLVWKWIFDESFGVLNDALLKLGIVDTRIPWLSDARWGMAAVIIANVWYGVTFFVIMILAALQGVPKEMLEAAELDGANRFQTLFSVIIPYIRATLILIVLLRIMWITNFPDLIFGMTSGGPAGQTHIISSWLIEKLTLDANWGQASALGLMTMVVLFVFTLFYLMATRLEKDSGV</sequence>
<feature type="transmembrane region" description="Helical" evidence="7">
    <location>
        <begin position="290"/>
        <end position="311"/>
    </location>
</feature>
<dbReference type="InterPro" id="IPR000515">
    <property type="entry name" value="MetI-like"/>
</dbReference>
<evidence type="ECO:0000256" key="1">
    <source>
        <dbReference type="ARBA" id="ARBA00004651"/>
    </source>
</evidence>
<dbReference type="InterPro" id="IPR035906">
    <property type="entry name" value="MetI-like_sf"/>
</dbReference>
<keyword evidence="5 7" id="KW-1133">Transmembrane helix</keyword>
<feature type="transmembrane region" description="Helical" evidence="7">
    <location>
        <begin position="181"/>
        <end position="206"/>
    </location>
</feature>
<reference evidence="9" key="1">
    <citation type="submission" date="2014-06" db="EMBL/GenBank/DDBJ databases">
        <title>Key roles for freshwater Actinobacteria revealed by deep metagenomic sequencing.</title>
        <authorList>
            <person name="Ghai R."/>
            <person name="Mizuno C.M."/>
            <person name="Picazo A."/>
            <person name="Camacho A."/>
            <person name="Rodriguez-Valera F."/>
        </authorList>
    </citation>
    <scope>NUCLEOTIDE SEQUENCE</scope>
</reference>
<evidence type="ECO:0000256" key="7">
    <source>
        <dbReference type="SAM" id="Phobius"/>
    </source>
</evidence>
<feature type="transmembrane region" description="Helical" evidence="7">
    <location>
        <begin position="98"/>
        <end position="119"/>
    </location>
</feature>
<evidence type="ECO:0000256" key="5">
    <source>
        <dbReference type="ARBA" id="ARBA00022989"/>
    </source>
</evidence>
<comment type="subcellular location">
    <subcellularLocation>
        <location evidence="1">Cell membrane</location>
        <topology evidence="1">Multi-pass membrane protein</topology>
    </subcellularLocation>
</comment>
<feature type="transmembrane region" description="Helical" evidence="7">
    <location>
        <begin position="227"/>
        <end position="251"/>
    </location>
</feature>
<proteinExistence type="predicted"/>
<protein>
    <submittedName>
        <fullName evidence="9">Binding-protein-dependent transport system inner membrane protein</fullName>
    </submittedName>
</protein>
<dbReference type="EMBL" id="JNSL01000065">
    <property type="protein sequence ID" value="KGA17251.1"/>
    <property type="molecule type" value="Genomic_DNA"/>
</dbReference>
<comment type="caution">
    <text evidence="9">The sequence shown here is derived from an EMBL/GenBank/DDBJ whole genome shotgun (WGS) entry which is preliminary data.</text>
</comment>
<keyword evidence="2" id="KW-0813">Transport</keyword>
<dbReference type="GO" id="GO:0055085">
    <property type="term" value="P:transmembrane transport"/>
    <property type="evidence" value="ECO:0007669"/>
    <property type="project" value="InterPro"/>
</dbReference>
<dbReference type="Pfam" id="PF00528">
    <property type="entry name" value="BPD_transp_1"/>
    <property type="match status" value="1"/>
</dbReference>
<evidence type="ECO:0000313" key="9">
    <source>
        <dbReference type="EMBL" id="KGA17251.1"/>
    </source>
</evidence>
<dbReference type="PANTHER" id="PTHR43005">
    <property type="entry name" value="BLR7065 PROTEIN"/>
    <property type="match status" value="1"/>
</dbReference>
<evidence type="ECO:0000259" key="8">
    <source>
        <dbReference type="PROSITE" id="PS50928"/>
    </source>
</evidence>
<dbReference type="SUPFAM" id="SSF160964">
    <property type="entry name" value="MalF N-terminal region-like"/>
    <property type="match status" value="1"/>
</dbReference>
<dbReference type="AlphaFoldDB" id="A0A094QRF7"/>
<keyword evidence="6 7" id="KW-0472">Membrane</keyword>
<keyword evidence="3" id="KW-1003">Cell membrane</keyword>